<feature type="domain" description="MobA-like NTP transferase" evidence="2">
    <location>
        <begin position="5"/>
        <end position="163"/>
    </location>
</feature>
<organism evidence="3 4">
    <name type="scientific">Octadecabacter dasysiphoniae</name>
    <dbReference type="NCBI Taxonomy" id="2909341"/>
    <lineage>
        <taxon>Bacteria</taxon>
        <taxon>Pseudomonadati</taxon>
        <taxon>Pseudomonadota</taxon>
        <taxon>Alphaproteobacteria</taxon>
        <taxon>Rhodobacterales</taxon>
        <taxon>Roseobacteraceae</taxon>
        <taxon>Octadecabacter</taxon>
    </lineage>
</organism>
<comment type="caution">
    <text evidence="3">The sequence shown here is derived from an EMBL/GenBank/DDBJ whole genome shotgun (WGS) entry which is preliminary data.</text>
</comment>
<accession>A0ABS9CTQ6</accession>
<keyword evidence="4" id="KW-1185">Reference proteome</keyword>
<reference evidence="3 4" key="1">
    <citation type="submission" date="2022-01" db="EMBL/GenBank/DDBJ databases">
        <title>Octadecabacter sp. nov., isolated from a marine alga.</title>
        <authorList>
            <person name="Jin M.S."/>
            <person name="Kim H.M."/>
            <person name="Han D.M."/>
            <person name="Jung J.J."/>
            <person name="Jeon C.O."/>
        </authorList>
    </citation>
    <scope>NUCLEOTIDE SEQUENCE [LARGE SCALE GENOMIC DNA]</scope>
    <source>
        <strain evidence="3 4">G9-8</strain>
    </source>
</reference>
<protein>
    <submittedName>
        <fullName evidence="3">Nucleotidyltransferase family protein</fullName>
    </submittedName>
</protein>
<sequence>MIPILILAAGRSARMGGRDKLLETVDGVPQLRRLAQAAVSLGGGVYVALPHTDHPRHSIINDLDVTVLVVPDAAEGMGGTMRGAVAQLPQCARFMMVLGDLVEIGADEMRTVAHAALAHPDAPIVRGATQSGKAGHPIVFHDDVRGGFAHLKGDTGGEELVRPLIAKTVLVPLPNDVARLDLDTPQDWADWRTKTGR</sequence>
<dbReference type="Gene3D" id="3.90.550.10">
    <property type="entry name" value="Spore Coat Polysaccharide Biosynthesis Protein SpsA, Chain A"/>
    <property type="match status" value="1"/>
</dbReference>
<evidence type="ECO:0000313" key="3">
    <source>
        <dbReference type="EMBL" id="MCF2870612.1"/>
    </source>
</evidence>
<gene>
    <name evidence="3" type="ORF">L0664_06005</name>
</gene>
<dbReference type="SUPFAM" id="SSF53448">
    <property type="entry name" value="Nucleotide-diphospho-sugar transferases"/>
    <property type="match status" value="1"/>
</dbReference>
<dbReference type="InterPro" id="IPR029044">
    <property type="entry name" value="Nucleotide-diphossugar_trans"/>
</dbReference>
<proteinExistence type="predicted"/>
<name>A0ABS9CTQ6_9RHOB</name>
<dbReference type="RefSeq" id="WP_235224710.1">
    <property type="nucleotide sequence ID" value="NZ_JAKGAQ010000001.1"/>
</dbReference>
<dbReference type="EMBL" id="JAKGAQ010000001">
    <property type="protein sequence ID" value="MCF2870612.1"/>
    <property type="molecule type" value="Genomic_DNA"/>
</dbReference>
<dbReference type="PANTHER" id="PTHR43777:SF1">
    <property type="entry name" value="MOLYBDENUM COFACTOR CYTIDYLYLTRANSFERASE"/>
    <property type="match status" value="1"/>
</dbReference>
<evidence type="ECO:0000259" key="2">
    <source>
        <dbReference type="Pfam" id="PF12804"/>
    </source>
</evidence>
<dbReference type="CDD" id="cd04182">
    <property type="entry name" value="GT_2_like_f"/>
    <property type="match status" value="1"/>
</dbReference>
<dbReference type="PANTHER" id="PTHR43777">
    <property type="entry name" value="MOLYBDENUM COFACTOR CYTIDYLYLTRANSFERASE"/>
    <property type="match status" value="1"/>
</dbReference>
<dbReference type="Proteomes" id="UP001200557">
    <property type="component" value="Unassembled WGS sequence"/>
</dbReference>
<dbReference type="Pfam" id="PF12804">
    <property type="entry name" value="NTP_transf_3"/>
    <property type="match status" value="1"/>
</dbReference>
<dbReference type="InterPro" id="IPR025877">
    <property type="entry name" value="MobA-like_NTP_Trfase"/>
</dbReference>
<keyword evidence="1" id="KW-0460">Magnesium</keyword>
<evidence type="ECO:0000256" key="1">
    <source>
        <dbReference type="ARBA" id="ARBA00022842"/>
    </source>
</evidence>
<evidence type="ECO:0000313" key="4">
    <source>
        <dbReference type="Proteomes" id="UP001200557"/>
    </source>
</evidence>